<name>A0A382BKV9_9ZZZZ</name>
<dbReference type="InterPro" id="IPR000757">
    <property type="entry name" value="Beta-glucanase-like"/>
</dbReference>
<evidence type="ECO:0000313" key="3">
    <source>
        <dbReference type="EMBL" id="SVB14249.1"/>
    </source>
</evidence>
<dbReference type="GO" id="GO:0005975">
    <property type="term" value="P:carbohydrate metabolic process"/>
    <property type="evidence" value="ECO:0007669"/>
    <property type="project" value="InterPro"/>
</dbReference>
<dbReference type="InterPro" id="IPR013320">
    <property type="entry name" value="ConA-like_dom_sf"/>
</dbReference>
<dbReference type="PANTHER" id="PTHR10963:SF55">
    <property type="entry name" value="GLYCOSIDE HYDROLASE FAMILY 16 PROTEIN"/>
    <property type="match status" value="1"/>
</dbReference>
<dbReference type="CDD" id="cd08023">
    <property type="entry name" value="GH16_laminarinase_like"/>
    <property type="match status" value="1"/>
</dbReference>
<reference evidence="3" key="1">
    <citation type="submission" date="2018-05" db="EMBL/GenBank/DDBJ databases">
        <authorList>
            <person name="Lanie J.A."/>
            <person name="Ng W.-L."/>
            <person name="Kazmierczak K.M."/>
            <person name="Andrzejewski T.M."/>
            <person name="Davidsen T.M."/>
            <person name="Wayne K.J."/>
            <person name="Tettelin H."/>
            <person name="Glass J.I."/>
            <person name="Rusch D."/>
            <person name="Podicherti R."/>
            <person name="Tsui H.-C.T."/>
            <person name="Winkler M.E."/>
        </authorList>
    </citation>
    <scope>NUCLEOTIDE SEQUENCE</scope>
</reference>
<gene>
    <name evidence="3" type="ORF">METZ01_LOCUS167103</name>
</gene>
<dbReference type="InterPro" id="IPR050546">
    <property type="entry name" value="Glycosyl_Hydrlase_16"/>
</dbReference>
<sequence length="305" mass="35773">MKKDQIYFILFFLILVAAGIISFNTASGPYTVEGNTFIQAEKRRNDSTTWELVWEDQFDQGRLDTSKWSKIGLYTSERLIENFPKVKTDKNAWKEIVDLWASYASAINPEAVQFEKNAVQLRGVLNQDTTGWDNRPYHTGGIWTYRKFAFQYGRIEVRAKLDPAYGAWPAIWMIPQEKIYADQHNGEMDIMERLNHDDFVYQTIHSHWNLNLKLESPQRYTTAKIDTTDFNVYSVEWFPDKLRFAVNGKMSFEYSKIPGGGTFQWPFDQPFYLIVDQQLEGWPGKVTNPEELPINMVVDWVRLYQ</sequence>
<dbReference type="PROSITE" id="PS51762">
    <property type="entry name" value="GH16_2"/>
    <property type="match status" value="1"/>
</dbReference>
<comment type="similarity">
    <text evidence="1">Belongs to the glycosyl hydrolase 16 family.</text>
</comment>
<evidence type="ECO:0000256" key="1">
    <source>
        <dbReference type="ARBA" id="ARBA00006865"/>
    </source>
</evidence>
<proteinExistence type="inferred from homology"/>
<evidence type="ECO:0000259" key="2">
    <source>
        <dbReference type="PROSITE" id="PS51762"/>
    </source>
</evidence>
<organism evidence="3">
    <name type="scientific">marine metagenome</name>
    <dbReference type="NCBI Taxonomy" id="408172"/>
    <lineage>
        <taxon>unclassified sequences</taxon>
        <taxon>metagenomes</taxon>
        <taxon>ecological metagenomes</taxon>
    </lineage>
</organism>
<dbReference type="AlphaFoldDB" id="A0A382BKV9"/>
<protein>
    <recommendedName>
        <fullName evidence="2">GH16 domain-containing protein</fullName>
    </recommendedName>
</protein>
<dbReference type="EMBL" id="UINC01030219">
    <property type="protein sequence ID" value="SVB14249.1"/>
    <property type="molecule type" value="Genomic_DNA"/>
</dbReference>
<accession>A0A382BKV9</accession>
<dbReference type="PANTHER" id="PTHR10963">
    <property type="entry name" value="GLYCOSYL HYDROLASE-RELATED"/>
    <property type="match status" value="1"/>
</dbReference>
<dbReference type="GO" id="GO:0004553">
    <property type="term" value="F:hydrolase activity, hydrolyzing O-glycosyl compounds"/>
    <property type="evidence" value="ECO:0007669"/>
    <property type="project" value="InterPro"/>
</dbReference>
<feature type="domain" description="GH16" evidence="2">
    <location>
        <begin position="101"/>
        <end position="305"/>
    </location>
</feature>
<dbReference type="Pfam" id="PF00722">
    <property type="entry name" value="Glyco_hydro_16"/>
    <property type="match status" value="1"/>
</dbReference>
<dbReference type="Gene3D" id="2.60.120.200">
    <property type="match status" value="1"/>
</dbReference>
<dbReference type="SUPFAM" id="SSF49899">
    <property type="entry name" value="Concanavalin A-like lectins/glucanases"/>
    <property type="match status" value="1"/>
</dbReference>